<organism evidence="2 3">
    <name type="scientific">Paenibacillus medicaginis</name>
    <dbReference type="NCBI Taxonomy" id="1470560"/>
    <lineage>
        <taxon>Bacteria</taxon>
        <taxon>Bacillati</taxon>
        <taxon>Bacillota</taxon>
        <taxon>Bacilli</taxon>
        <taxon>Bacillales</taxon>
        <taxon>Paenibacillaceae</taxon>
        <taxon>Paenibacillus</taxon>
    </lineage>
</organism>
<feature type="compositionally biased region" description="Basic and acidic residues" evidence="1">
    <location>
        <begin position="15"/>
        <end position="28"/>
    </location>
</feature>
<sequence>MARTKTQKAITQAERAGKRSFADNRKTNDQYGALSQHVRTTPTKLEKLHKIKHKKRIGDDGAFFRFGENLA</sequence>
<evidence type="ECO:0000313" key="3">
    <source>
        <dbReference type="Proteomes" id="UP001580430"/>
    </source>
</evidence>
<evidence type="ECO:0000313" key="2">
    <source>
        <dbReference type="EMBL" id="MFB5761841.1"/>
    </source>
</evidence>
<dbReference type="Proteomes" id="UP001580430">
    <property type="component" value="Unassembled WGS sequence"/>
</dbReference>
<feature type="region of interest" description="Disordered" evidence="1">
    <location>
        <begin position="1"/>
        <end position="36"/>
    </location>
</feature>
<accession>A0ABV5C2U9</accession>
<reference evidence="2 3" key="1">
    <citation type="submission" date="2024-09" db="EMBL/GenBank/DDBJ databases">
        <title>Paenibacillus zeirhizospherea sp. nov., isolated from surface of the maize (Zea mays) roots in a horticulture field, Hungary.</title>
        <authorList>
            <person name="Marton D."/>
            <person name="Farkas M."/>
            <person name="Bedics A."/>
            <person name="Toth E."/>
            <person name="Tancsics A."/>
            <person name="Boka K."/>
            <person name="Marati G."/>
            <person name="Kriszt B."/>
            <person name="Cserhati M."/>
        </authorList>
    </citation>
    <scope>NUCLEOTIDE SEQUENCE [LARGE SCALE GENOMIC DNA]</scope>
    <source>
        <strain evidence="2 3">JCM 18446</strain>
    </source>
</reference>
<evidence type="ECO:0008006" key="4">
    <source>
        <dbReference type="Google" id="ProtNLM"/>
    </source>
</evidence>
<name>A0ABV5C2U9_9BACL</name>
<dbReference type="RefSeq" id="WP_375520964.1">
    <property type="nucleotide sequence ID" value="NZ_JBHIRY010000015.1"/>
</dbReference>
<protein>
    <recommendedName>
        <fullName evidence="4">YqkK</fullName>
    </recommendedName>
</protein>
<keyword evidence="3" id="KW-1185">Reference proteome</keyword>
<comment type="caution">
    <text evidence="2">The sequence shown here is derived from an EMBL/GenBank/DDBJ whole genome shotgun (WGS) entry which is preliminary data.</text>
</comment>
<evidence type="ECO:0000256" key="1">
    <source>
        <dbReference type="SAM" id="MobiDB-lite"/>
    </source>
</evidence>
<gene>
    <name evidence="2" type="ORF">ACE5LO_15740</name>
</gene>
<dbReference type="EMBL" id="JBHIRY010000015">
    <property type="protein sequence ID" value="MFB5761841.1"/>
    <property type="molecule type" value="Genomic_DNA"/>
</dbReference>
<proteinExistence type="predicted"/>